<dbReference type="Proteomes" id="UP001071230">
    <property type="component" value="Unassembled WGS sequence"/>
</dbReference>
<dbReference type="AlphaFoldDB" id="A0A8S0XAW2"/>
<sequence>MQNCHPPASVHIVNGIVGDLTLRKKNYEDFWLRIGEKYVYIRYFAVSNERGEYLGTMEVTQAFSCCRESRAKKDLWSLGTTKVEFSERLIFRIA</sequence>
<dbReference type="EMBL" id="LR746496">
    <property type="protein sequence ID" value="CAA7600466.1"/>
    <property type="molecule type" value="Genomic_DNA"/>
</dbReference>
<organism evidence="1">
    <name type="scientific">Acididesulfobacillus acetoxydans</name>
    <dbReference type="NCBI Taxonomy" id="1561005"/>
    <lineage>
        <taxon>Bacteria</taxon>
        <taxon>Bacillati</taxon>
        <taxon>Bacillota</taxon>
        <taxon>Clostridia</taxon>
        <taxon>Eubacteriales</taxon>
        <taxon>Peptococcaceae</taxon>
        <taxon>Acididesulfobacillus</taxon>
    </lineage>
</organism>
<accession>A0A8S0XAW2</accession>
<dbReference type="Gene3D" id="3.30.450.20">
    <property type="entry name" value="PAS domain"/>
    <property type="match status" value="1"/>
</dbReference>
<dbReference type="KEGG" id="aacx:DEACI_1119"/>
<reference evidence="2" key="1">
    <citation type="submission" date="2014-11" db="EMBL/GenBank/DDBJ databases">
        <authorList>
            <person name="Hornung B.V."/>
        </authorList>
    </citation>
    <scope>NUCLEOTIDE SEQUENCE</scope>
    <source>
        <strain evidence="2">INE</strain>
    </source>
</reference>
<name>A0A8S0XAW2_9FIRM</name>
<keyword evidence="3" id="KW-1185">Reference proteome</keyword>
<proteinExistence type="predicted"/>
<gene>
    <name evidence="2" type="ORF">DEACI_1049</name>
    <name evidence="1" type="ORF">DEACI_1119</name>
</gene>
<reference evidence="1" key="2">
    <citation type="submission" date="2020-01" db="EMBL/GenBank/DDBJ databases">
        <authorList>
            <person name="Hornung B."/>
        </authorList>
    </citation>
    <scope>NUCLEOTIDE SEQUENCE</scope>
    <source>
        <strain evidence="1">PacBioINE</strain>
    </source>
</reference>
<dbReference type="EMBL" id="CDGJ01000032">
    <property type="protein sequence ID" value="CEJ06600.1"/>
    <property type="molecule type" value="Genomic_DNA"/>
</dbReference>
<evidence type="ECO:0000313" key="2">
    <source>
        <dbReference type="EMBL" id="CEJ06600.1"/>
    </source>
</evidence>
<protein>
    <submittedName>
        <fullName evidence="1 2">PAS domain</fullName>
    </submittedName>
</protein>
<evidence type="ECO:0000313" key="3">
    <source>
        <dbReference type="Proteomes" id="UP001071230"/>
    </source>
</evidence>
<evidence type="ECO:0000313" key="1">
    <source>
        <dbReference type="EMBL" id="CAA7600466.1"/>
    </source>
</evidence>
<dbReference type="Proteomes" id="UP000836597">
    <property type="component" value="Chromosome"/>
</dbReference>
<dbReference type="Pfam" id="PF13596">
    <property type="entry name" value="PAS_10"/>
    <property type="match status" value="1"/>
</dbReference>